<protein>
    <submittedName>
        <fullName evidence="1">Uncharacterized protein</fullName>
    </submittedName>
</protein>
<sequence length="81" mass="8678">MPGIKRKGGRGSVCTSFFPLVVPGEEVAPHMDDERRTPRVNVRRGCSAEPNDGDVDYRGNARKKPRARTGGGAVATDIARG</sequence>
<dbReference type="EMBL" id="CM023486">
    <property type="protein sequence ID" value="KAH6927884.1"/>
    <property type="molecule type" value="Genomic_DNA"/>
</dbReference>
<evidence type="ECO:0000313" key="2">
    <source>
        <dbReference type="Proteomes" id="UP000821845"/>
    </source>
</evidence>
<evidence type="ECO:0000313" key="1">
    <source>
        <dbReference type="EMBL" id="KAH6927884.1"/>
    </source>
</evidence>
<organism evidence="1 2">
    <name type="scientific">Hyalomma asiaticum</name>
    <name type="common">Tick</name>
    <dbReference type="NCBI Taxonomy" id="266040"/>
    <lineage>
        <taxon>Eukaryota</taxon>
        <taxon>Metazoa</taxon>
        <taxon>Ecdysozoa</taxon>
        <taxon>Arthropoda</taxon>
        <taxon>Chelicerata</taxon>
        <taxon>Arachnida</taxon>
        <taxon>Acari</taxon>
        <taxon>Parasitiformes</taxon>
        <taxon>Ixodida</taxon>
        <taxon>Ixodoidea</taxon>
        <taxon>Ixodidae</taxon>
        <taxon>Hyalomminae</taxon>
        <taxon>Hyalomma</taxon>
    </lineage>
</organism>
<gene>
    <name evidence="1" type="ORF">HPB50_009773</name>
</gene>
<proteinExistence type="predicted"/>
<name>A0ACB7S1H6_HYAAI</name>
<comment type="caution">
    <text evidence="1">The sequence shown here is derived from an EMBL/GenBank/DDBJ whole genome shotgun (WGS) entry which is preliminary data.</text>
</comment>
<reference evidence="1" key="1">
    <citation type="submission" date="2020-05" db="EMBL/GenBank/DDBJ databases">
        <title>Large-scale comparative analyses of tick genomes elucidate their genetic diversity and vector capacities.</title>
        <authorList>
            <person name="Jia N."/>
            <person name="Wang J."/>
            <person name="Shi W."/>
            <person name="Du L."/>
            <person name="Sun Y."/>
            <person name="Zhan W."/>
            <person name="Jiang J."/>
            <person name="Wang Q."/>
            <person name="Zhang B."/>
            <person name="Ji P."/>
            <person name="Sakyi L.B."/>
            <person name="Cui X."/>
            <person name="Yuan T."/>
            <person name="Jiang B."/>
            <person name="Yang W."/>
            <person name="Lam T.T.-Y."/>
            <person name="Chang Q."/>
            <person name="Ding S."/>
            <person name="Wang X."/>
            <person name="Zhu J."/>
            <person name="Ruan X."/>
            <person name="Zhao L."/>
            <person name="Wei J."/>
            <person name="Que T."/>
            <person name="Du C."/>
            <person name="Cheng J."/>
            <person name="Dai P."/>
            <person name="Han X."/>
            <person name="Huang E."/>
            <person name="Gao Y."/>
            <person name="Liu J."/>
            <person name="Shao H."/>
            <person name="Ye R."/>
            <person name="Li L."/>
            <person name="Wei W."/>
            <person name="Wang X."/>
            <person name="Wang C."/>
            <person name="Yang T."/>
            <person name="Huo Q."/>
            <person name="Li W."/>
            <person name="Guo W."/>
            <person name="Chen H."/>
            <person name="Zhou L."/>
            <person name="Ni X."/>
            <person name="Tian J."/>
            <person name="Zhou Y."/>
            <person name="Sheng Y."/>
            <person name="Liu T."/>
            <person name="Pan Y."/>
            <person name="Xia L."/>
            <person name="Li J."/>
            <person name="Zhao F."/>
            <person name="Cao W."/>
        </authorList>
    </citation>
    <scope>NUCLEOTIDE SEQUENCE</scope>
    <source>
        <strain evidence="1">Hyas-2018</strain>
    </source>
</reference>
<dbReference type="Proteomes" id="UP000821845">
    <property type="component" value="Chromosome 6"/>
</dbReference>
<keyword evidence="2" id="KW-1185">Reference proteome</keyword>
<accession>A0ACB7S1H6</accession>